<dbReference type="Proteomes" id="UP000324285">
    <property type="component" value="Chromosome"/>
</dbReference>
<accession>A0A5C1NF64</accession>
<name>A0A5C1NF64_9GAMM</name>
<dbReference type="OrthoDB" id="6169536at2"/>
<gene>
    <name evidence="1" type="ORF">E4T21_01095</name>
</gene>
<protein>
    <submittedName>
        <fullName evidence="1">Uncharacterized protein</fullName>
    </submittedName>
</protein>
<evidence type="ECO:0000313" key="2">
    <source>
        <dbReference type="Proteomes" id="UP000324285"/>
    </source>
</evidence>
<evidence type="ECO:0000313" key="1">
    <source>
        <dbReference type="EMBL" id="QEM80309.1"/>
    </source>
</evidence>
<dbReference type="KEGG" id="hbh:E4T21_01095"/>
<dbReference type="RefSeq" id="WP_149282759.1">
    <property type="nucleotide sequence ID" value="NZ_CP038437.2"/>
</dbReference>
<dbReference type="EMBL" id="CP038437">
    <property type="protein sequence ID" value="QEM80309.1"/>
    <property type="molecule type" value="Genomic_DNA"/>
</dbReference>
<proteinExistence type="predicted"/>
<sequence>MASTSAKTAAPEVTQVKPEALVERIKTLNPQILGKMPDKRAANLVRMALRALSEEINDTEEGRLRVAGLGGVIIRQVEREGKYGKKEQVKRVVLRPAQPKEKV</sequence>
<keyword evidence="2" id="KW-1185">Reference proteome</keyword>
<dbReference type="AlphaFoldDB" id="A0A5C1NF64"/>
<organism evidence="1 2">
    <name type="scientific">Halomonas binhaiensis</name>
    <dbReference type="NCBI Taxonomy" id="2562282"/>
    <lineage>
        <taxon>Bacteria</taxon>
        <taxon>Pseudomonadati</taxon>
        <taxon>Pseudomonadota</taxon>
        <taxon>Gammaproteobacteria</taxon>
        <taxon>Oceanospirillales</taxon>
        <taxon>Halomonadaceae</taxon>
        <taxon>Halomonas</taxon>
    </lineage>
</organism>
<reference evidence="1" key="1">
    <citation type="submission" date="2021-02" db="EMBL/GenBank/DDBJ databases">
        <title>Strain Y2R2, a novel species of the genus Halomonas.</title>
        <authorList>
            <person name="Huang H."/>
        </authorList>
    </citation>
    <scope>NUCLEOTIDE SEQUENCE</scope>
    <source>
        <strain evidence="1">Y2R2</strain>
    </source>
</reference>